<comment type="caution">
    <text evidence="9">The sequence shown here is derived from an EMBL/GenBank/DDBJ whole genome shotgun (WGS) entry which is preliminary data.</text>
</comment>
<evidence type="ECO:0000256" key="6">
    <source>
        <dbReference type="ARBA" id="ARBA00022989"/>
    </source>
</evidence>
<dbReference type="RefSeq" id="WP_140738082.1">
    <property type="nucleotide sequence ID" value="NZ_RCZM01000002.1"/>
</dbReference>
<keyword evidence="7 8" id="KW-0472">Membrane</keyword>
<name>A0A502D156_9MICO</name>
<evidence type="ECO:0000256" key="2">
    <source>
        <dbReference type="ARBA" id="ARBA00009765"/>
    </source>
</evidence>
<dbReference type="InterPro" id="IPR002523">
    <property type="entry name" value="MgTranspt_CorA/ZnTranspt_ZntB"/>
</dbReference>
<evidence type="ECO:0000256" key="8">
    <source>
        <dbReference type="SAM" id="Phobius"/>
    </source>
</evidence>
<dbReference type="Gene3D" id="1.20.58.340">
    <property type="entry name" value="Magnesium transport protein CorA, transmembrane region"/>
    <property type="match status" value="2"/>
</dbReference>
<comment type="similarity">
    <text evidence="2">Belongs to the CorA metal ion transporter (MIT) (TC 1.A.35) family.</text>
</comment>
<reference evidence="9 10" key="1">
    <citation type="journal article" date="2019" name="Environ. Microbiol.">
        <title>Species interactions and distinct microbial communities in high Arctic permafrost affected cryosols are associated with the CH4 and CO2 gas fluxes.</title>
        <authorList>
            <person name="Altshuler I."/>
            <person name="Hamel J."/>
            <person name="Turney S."/>
            <person name="Magnuson E."/>
            <person name="Levesque R."/>
            <person name="Greer C."/>
            <person name="Whyte L.G."/>
        </authorList>
    </citation>
    <scope>NUCLEOTIDE SEQUENCE [LARGE SCALE GENOMIC DNA]</scope>
    <source>
        <strain evidence="9 10">S9.3A</strain>
    </source>
</reference>
<evidence type="ECO:0000256" key="4">
    <source>
        <dbReference type="ARBA" id="ARBA00022475"/>
    </source>
</evidence>
<dbReference type="SUPFAM" id="SSF144083">
    <property type="entry name" value="Magnesium transport protein CorA, transmembrane region"/>
    <property type="match status" value="1"/>
</dbReference>
<sequence>MMGTWWVSDAGLEEHDVAQLDALLQRDSGFVWVDIPEFDEAAEAVLRDRFHAHPMVVKACRERNFVPSVHGYEDHTFVIVHTPLAGEGGHVHMLELDQLVGTRYLVTVHGPRNPAVSLVDATEETRTVRERIEAGRFHPRSPSELSYAIGSAVARRQSAAVKSVASRLPALEMRVMGSDFHQPEELLEELFLLRHELLISRTQAGQAHEIYGRLASLERFASEESQRHARDLSEQFDRVRSLADGESHFLFGVIELYQTRVTTKMTVAMERLAVIAAITLPVTAIASIYGMNVIVNTQTHWVQLTVVLVVMASISLWLLRWARRQGWW</sequence>
<dbReference type="Gene3D" id="3.30.460.20">
    <property type="entry name" value="CorA soluble domain-like"/>
    <property type="match status" value="1"/>
</dbReference>
<keyword evidence="6 8" id="KW-1133">Transmembrane helix</keyword>
<proteinExistence type="inferred from homology"/>
<dbReference type="SUPFAM" id="SSF143865">
    <property type="entry name" value="CorA soluble domain-like"/>
    <property type="match status" value="1"/>
</dbReference>
<comment type="subcellular location">
    <subcellularLocation>
        <location evidence="1">Cell membrane</location>
        <topology evidence="1">Multi-pass membrane protein</topology>
    </subcellularLocation>
</comment>
<dbReference type="GO" id="GO:0015087">
    <property type="term" value="F:cobalt ion transmembrane transporter activity"/>
    <property type="evidence" value="ECO:0007669"/>
    <property type="project" value="TreeGrafter"/>
</dbReference>
<evidence type="ECO:0000256" key="3">
    <source>
        <dbReference type="ARBA" id="ARBA00022448"/>
    </source>
</evidence>
<dbReference type="InterPro" id="IPR045861">
    <property type="entry name" value="CorA_cytoplasmic_dom"/>
</dbReference>
<dbReference type="InterPro" id="IPR045863">
    <property type="entry name" value="CorA_TM1_TM2"/>
</dbReference>
<dbReference type="OrthoDB" id="4815667at2"/>
<accession>A0A502D156</accession>
<gene>
    <name evidence="9" type="ORF">EAH86_06880</name>
</gene>
<keyword evidence="4" id="KW-1003">Cell membrane</keyword>
<evidence type="ECO:0000256" key="7">
    <source>
        <dbReference type="ARBA" id="ARBA00023136"/>
    </source>
</evidence>
<feature type="transmembrane region" description="Helical" evidence="8">
    <location>
        <begin position="301"/>
        <end position="319"/>
    </location>
</feature>
<keyword evidence="5 8" id="KW-0812">Transmembrane</keyword>
<dbReference type="Proteomes" id="UP000317722">
    <property type="component" value="Unassembled WGS sequence"/>
</dbReference>
<evidence type="ECO:0000256" key="5">
    <source>
        <dbReference type="ARBA" id="ARBA00022692"/>
    </source>
</evidence>
<evidence type="ECO:0000313" key="10">
    <source>
        <dbReference type="Proteomes" id="UP000317722"/>
    </source>
</evidence>
<dbReference type="PANTHER" id="PTHR46494:SF1">
    <property type="entry name" value="CORA FAMILY METAL ION TRANSPORTER (EUROFUNG)"/>
    <property type="match status" value="1"/>
</dbReference>
<dbReference type="GO" id="GO:0005886">
    <property type="term" value="C:plasma membrane"/>
    <property type="evidence" value="ECO:0007669"/>
    <property type="project" value="UniProtKB-SubCell"/>
</dbReference>
<dbReference type="GO" id="GO:0050897">
    <property type="term" value="F:cobalt ion binding"/>
    <property type="evidence" value="ECO:0007669"/>
    <property type="project" value="TreeGrafter"/>
</dbReference>
<evidence type="ECO:0000256" key="1">
    <source>
        <dbReference type="ARBA" id="ARBA00004651"/>
    </source>
</evidence>
<evidence type="ECO:0000313" key="9">
    <source>
        <dbReference type="EMBL" id="TPG18119.1"/>
    </source>
</evidence>
<keyword evidence="3" id="KW-0813">Transport</keyword>
<protein>
    <submittedName>
        <fullName evidence="9">Magnesium transporter</fullName>
    </submittedName>
</protein>
<organism evidence="9 10">
    <name type="scientific">Pedococcus bigeumensis</name>
    <dbReference type="NCBI Taxonomy" id="433644"/>
    <lineage>
        <taxon>Bacteria</taxon>
        <taxon>Bacillati</taxon>
        <taxon>Actinomycetota</taxon>
        <taxon>Actinomycetes</taxon>
        <taxon>Micrococcales</taxon>
        <taxon>Intrasporangiaceae</taxon>
        <taxon>Pedococcus</taxon>
    </lineage>
</organism>
<feature type="transmembrane region" description="Helical" evidence="8">
    <location>
        <begin position="272"/>
        <end position="295"/>
    </location>
</feature>
<dbReference type="PANTHER" id="PTHR46494">
    <property type="entry name" value="CORA FAMILY METAL ION TRANSPORTER (EUROFUNG)"/>
    <property type="match status" value="1"/>
</dbReference>
<dbReference type="Pfam" id="PF01544">
    <property type="entry name" value="CorA"/>
    <property type="match status" value="1"/>
</dbReference>
<dbReference type="AlphaFoldDB" id="A0A502D156"/>
<keyword evidence="10" id="KW-1185">Reference proteome</keyword>
<dbReference type="GO" id="GO:0015095">
    <property type="term" value="F:magnesium ion transmembrane transporter activity"/>
    <property type="evidence" value="ECO:0007669"/>
    <property type="project" value="TreeGrafter"/>
</dbReference>
<dbReference type="GO" id="GO:0000287">
    <property type="term" value="F:magnesium ion binding"/>
    <property type="evidence" value="ECO:0007669"/>
    <property type="project" value="TreeGrafter"/>
</dbReference>
<dbReference type="EMBL" id="RCZM01000002">
    <property type="protein sequence ID" value="TPG18119.1"/>
    <property type="molecule type" value="Genomic_DNA"/>
</dbReference>